<evidence type="ECO:0000256" key="1">
    <source>
        <dbReference type="ARBA" id="ARBA00005898"/>
    </source>
</evidence>
<feature type="domain" description="Mur ligase N-terminal catalytic" evidence="2">
    <location>
        <begin position="49"/>
        <end position="116"/>
    </location>
</feature>
<dbReference type="EMBL" id="CAFBLP010000026">
    <property type="protein sequence ID" value="CAB4878348.1"/>
    <property type="molecule type" value="Genomic_DNA"/>
</dbReference>
<dbReference type="GO" id="GO:0008360">
    <property type="term" value="P:regulation of cell shape"/>
    <property type="evidence" value="ECO:0007669"/>
    <property type="project" value="InterPro"/>
</dbReference>
<protein>
    <submittedName>
        <fullName evidence="5">Unannotated protein</fullName>
    </submittedName>
</protein>
<dbReference type="Gene3D" id="3.40.1390.10">
    <property type="entry name" value="MurE/MurF, N-terminal domain"/>
    <property type="match status" value="1"/>
</dbReference>
<dbReference type="Pfam" id="PF02875">
    <property type="entry name" value="Mur_ligase_C"/>
    <property type="match status" value="1"/>
</dbReference>
<dbReference type="GO" id="GO:0051301">
    <property type="term" value="P:cell division"/>
    <property type="evidence" value="ECO:0007669"/>
    <property type="project" value="InterPro"/>
</dbReference>
<dbReference type="HAMAP" id="MF_00208">
    <property type="entry name" value="MurE"/>
    <property type="match status" value="1"/>
</dbReference>
<dbReference type="GO" id="GO:0005737">
    <property type="term" value="C:cytoplasm"/>
    <property type="evidence" value="ECO:0007669"/>
    <property type="project" value="InterPro"/>
</dbReference>
<dbReference type="GO" id="GO:0005524">
    <property type="term" value="F:ATP binding"/>
    <property type="evidence" value="ECO:0007669"/>
    <property type="project" value="InterPro"/>
</dbReference>
<gene>
    <name evidence="5" type="ORF">UFOPK3376_01267</name>
</gene>
<dbReference type="InterPro" id="IPR000713">
    <property type="entry name" value="Mur_ligase_N"/>
</dbReference>
<dbReference type="PANTHER" id="PTHR23135:SF4">
    <property type="entry name" value="UDP-N-ACETYLMURAMOYL-L-ALANYL-D-GLUTAMATE--2,6-DIAMINOPIMELATE LIGASE MURE HOMOLOG, CHLOROPLASTIC"/>
    <property type="match status" value="1"/>
</dbReference>
<feature type="domain" description="Mur ligase C-terminal" evidence="3">
    <location>
        <begin position="336"/>
        <end position="465"/>
    </location>
</feature>
<dbReference type="InterPro" id="IPR035911">
    <property type="entry name" value="MurE/MurF_N"/>
</dbReference>
<dbReference type="GO" id="GO:0016881">
    <property type="term" value="F:acid-amino acid ligase activity"/>
    <property type="evidence" value="ECO:0007669"/>
    <property type="project" value="InterPro"/>
</dbReference>
<dbReference type="InterPro" id="IPR036615">
    <property type="entry name" value="Mur_ligase_C_dom_sf"/>
</dbReference>
<reference evidence="5" key="1">
    <citation type="submission" date="2020-05" db="EMBL/GenBank/DDBJ databases">
        <authorList>
            <person name="Chiriac C."/>
            <person name="Salcher M."/>
            <person name="Ghai R."/>
            <person name="Kavagutti S V."/>
        </authorList>
    </citation>
    <scope>NUCLEOTIDE SEQUENCE</scope>
</reference>
<dbReference type="Gene3D" id="3.40.1190.10">
    <property type="entry name" value="Mur-like, catalytic domain"/>
    <property type="match status" value="1"/>
</dbReference>
<proteinExistence type="inferred from homology"/>
<name>A0A6J7E8Q1_9ZZZZ</name>
<dbReference type="InterPro" id="IPR005761">
    <property type="entry name" value="UDP-N-AcMur-Glu-dNH2Pim_ligase"/>
</dbReference>
<dbReference type="InterPro" id="IPR013221">
    <property type="entry name" value="Mur_ligase_cen"/>
</dbReference>
<dbReference type="InterPro" id="IPR036565">
    <property type="entry name" value="Mur-like_cat_sf"/>
</dbReference>
<organism evidence="5">
    <name type="scientific">freshwater metagenome</name>
    <dbReference type="NCBI Taxonomy" id="449393"/>
    <lineage>
        <taxon>unclassified sequences</taxon>
        <taxon>metagenomes</taxon>
        <taxon>ecological metagenomes</taxon>
    </lineage>
</organism>
<dbReference type="InterPro" id="IPR004101">
    <property type="entry name" value="Mur_ligase_C"/>
</dbReference>
<dbReference type="SUPFAM" id="SSF53244">
    <property type="entry name" value="MurD-like peptide ligases, peptide-binding domain"/>
    <property type="match status" value="1"/>
</dbReference>
<dbReference type="PANTHER" id="PTHR23135">
    <property type="entry name" value="MUR LIGASE FAMILY MEMBER"/>
    <property type="match status" value="1"/>
</dbReference>
<dbReference type="AlphaFoldDB" id="A0A6J7E8Q1"/>
<dbReference type="NCBIfam" id="NF001126">
    <property type="entry name" value="PRK00139.1-4"/>
    <property type="match status" value="1"/>
</dbReference>
<dbReference type="Pfam" id="PF01225">
    <property type="entry name" value="Mur_ligase"/>
    <property type="match status" value="1"/>
</dbReference>
<evidence type="ECO:0000259" key="3">
    <source>
        <dbReference type="Pfam" id="PF02875"/>
    </source>
</evidence>
<dbReference type="Gene3D" id="3.90.190.20">
    <property type="entry name" value="Mur ligase, C-terminal domain"/>
    <property type="match status" value="1"/>
</dbReference>
<dbReference type="Pfam" id="PF08245">
    <property type="entry name" value="Mur_ligase_M"/>
    <property type="match status" value="1"/>
</dbReference>
<feature type="domain" description="Mur ligase central" evidence="4">
    <location>
        <begin position="133"/>
        <end position="313"/>
    </location>
</feature>
<accession>A0A6J7E8Q1</accession>
<dbReference type="SUPFAM" id="SSF53623">
    <property type="entry name" value="MurD-like peptide ligases, catalytic domain"/>
    <property type="match status" value="1"/>
</dbReference>
<evidence type="ECO:0000313" key="5">
    <source>
        <dbReference type="EMBL" id="CAB4878348.1"/>
    </source>
</evidence>
<dbReference type="NCBIfam" id="TIGR01085">
    <property type="entry name" value="murE"/>
    <property type="match status" value="1"/>
</dbReference>
<evidence type="ECO:0000259" key="4">
    <source>
        <dbReference type="Pfam" id="PF08245"/>
    </source>
</evidence>
<sequence>MLPVGAQRDDRVGMSARSYEQLSSLIARVAEVQVRLQLPGGAVPDPIITDVVFDSRRVVPGCLFVCLRGAHSDGHTFADAAVSAGAVALVVDHQVFTSEPVAQLVVSDTRRAMGYLSSAFFHNPSRALTIVGITGTNGKTTTAHILSCALEALGSPTGVIGTLSGAHTTPEAPDLQRRLAGFVEQGCSSVAMEVSSHALALDRVLGTRFRVGVFTNLGRDHLDLHQTQERYFAAKARLFQADLTDHGVVNTDDVHGRLLVDVADIPLTTFCLDDAVGLGVSAFEHSYTWRGERIHVGLGGRFNASNSLAAATTLGVLGYSPSDIAGALATTTAVSGRFEPIEAGQDFVVIVDYAHTPDAMVEVLSAARAVAGEHRLIVVFGCGGDRDPEKRPLMGLAAATLADHLVITSDNPRSEPPLAIINDVIGGVPGEYREKAVVEPDRLEAIAAALRAAGPGDVVVIAGKGHETTQTIRSTVSPFDDRSVARALLERMS</sequence>
<evidence type="ECO:0000259" key="2">
    <source>
        <dbReference type="Pfam" id="PF01225"/>
    </source>
</evidence>
<dbReference type="SUPFAM" id="SSF63418">
    <property type="entry name" value="MurE/MurF N-terminal domain"/>
    <property type="match status" value="1"/>
</dbReference>
<comment type="similarity">
    <text evidence="1">Belongs to the MurCDEF family. MurE subfamily.</text>
</comment>